<dbReference type="InterPro" id="IPR011467">
    <property type="entry name" value="DUF1573"/>
</dbReference>
<feature type="region of interest" description="Disordered" evidence="1">
    <location>
        <begin position="35"/>
        <end position="61"/>
    </location>
</feature>
<dbReference type="PANTHER" id="PTHR37833">
    <property type="entry name" value="LIPOPROTEIN-RELATED"/>
    <property type="match status" value="1"/>
</dbReference>
<dbReference type="RefSeq" id="WP_244526211.1">
    <property type="nucleotide sequence ID" value="NZ_FPAS01000003.1"/>
</dbReference>
<sequence>MKKVILGLAVLGALVACDSSSIDADVSPNEGEVVSKLVASERTPEEIAADEKRLEEKRQKEEAERLAKQTTMDFNERIHDFGKVDPETEVSYTFKVMNTGDKPLVIEEAKASCGCTVPKKPTEPIAPGQEGELEVSFKSKPGQFGPQNKTVTVTANVPEKQVILRITADVMKPMIAE</sequence>
<evidence type="ECO:0000313" key="3">
    <source>
        <dbReference type="Proteomes" id="UP000236454"/>
    </source>
</evidence>
<keyword evidence="3" id="KW-1185">Reference proteome</keyword>
<name>A0A1I7AEN5_9FLAO</name>
<feature type="compositionally biased region" description="Basic and acidic residues" evidence="1">
    <location>
        <begin position="42"/>
        <end position="61"/>
    </location>
</feature>
<evidence type="ECO:0000313" key="2">
    <source>
        <dbReference type="EMBL" id="SFT73419.1"/>
    </source>
</evidence>
<gene>
    <name evidence="2" type="ORF">SAMN05216474_2014</name>
</gene>
<dbReference type="InterPro" id="IPR013783">
    <property type="entry name" value="Ig-like_fold"/>
</dbReference>
<evidence type="ECO:0008006" key="4">
    <source>
        <dbReference type="Google" id="ProtNLM"/>
    </source>
</evidence>
<reference evidence="2 3" key="1">
    <citation type="submission" date="2016-10" db="EMBL/GenBank/DDBJ databases">
        <authorList>
            <person name="de Groot N.N."/>
        </authorList>
    </citation>
    <scope>NUCLEOTIDE SEQUENCE [LARGE SCALE GENOMIC DNA]</scope>
    <source>
        <strain evidence="2 3">CGMCC 1.7005</strain>
    </source>
</reference>
<dbReference type="Pfam" id="PF07610">
    <property type="entry name" value="DUF1573"/>
    <property type="match status" value="1"/>
</dbReference>
<evidence type="ECO:0000256" key="1">
    <source>
        <dbReference type="SAM" id="MobiDB-lite"/>
    </source>
</evidence>
<organism evidence="2 3">
    <name type="scientific">Lishizhenia tianjinensis</name>
    <dbReference type="NCBI Taxonomy" id="477690"/>
    <lineage>
        <taxon>Bacteria</taxon>
        <taxon>Pseudomonadati</taxon>
        <taxon>Bacteroidota</taxon>
        <taxon>Flavobacteriia</taxon>
        <taxon>Flavobacteriales</taxon>
        <taxon>Crocinitomicaceae</taxon>
        <taxon>Lishizhenia</taxon>
    </lineage>
</organism>
<dbReference type="AlphaFoldDB" id="A0A1I7AEN5"/>
<protein>
    <recommendedName>
        <fullName evidence="4">DUF1573 domain-containing protein</fullName>
    </recommendedName>
</protein>
<dbReference type="STRING" id="477690.SAMN05216474_2014"/>
<dbReference type="PANTHER" id="PTHR37833:SF1">
    <property type="entry name" value="SIGNAL PEPTIDE PROTEIN"/>
    <property type="match status" value="1"/>
</dbReference>
<dbReference type="PROSITE" id="PS51257">
    <property type="entry name" value="PROKAR_LIPOPROTEIN"/>
    <property type="match status" value="1"/>
</dbReference>
<accession>A0A1I7AEN5</accession>
<dbReference type="Gene3D" id="2.60.40.10">
    <property type="entry name" value="Immunoglobulins"/>
    <property type="match status" value="1"/>
</dbReference>
<proteinExistence type="predicted"/>
<dbReference type="EMBL" id="FPAS01000003">
    <property type="protein sequence ID" value="SFT73419.1"/>
    <property type="molecule type" value="Genomic_DNA"/>
</dbReference>
<dbReference type="Proteomes" id="UP000236454">
    <property type="component" value="Unassembled WGS sequence"/>
</dbReference>